<reference evidence="1 2" key="1">
    <citation type="submission" date="2020-08" db="EMBL/GenBank/DDBJ databases">
        <title>Sequencing the genomes of 1000 actinobacteria strains.</title>
        <authorList>
            <person name="Klenk H.-P."/>
        </authorList>
    </citation>
    <scope>NUCLEOTIDE SEQUENCE [LARGE SCALE GENOMIC DNA]</scope>
    <source>
        <strain evidence="1 2">DSM 103125</strain>
    </source>
</reference>
<keyword evidence="2" id="KW-1185">Reference proteome</keyword>
<evidence type="ECO:0000313" key="2">
    <source>
        <dbReference type="Proteomes" id="UP000586947"/>
    </source>
</evidence>
<evidence type="ECO:0000313" key="1">
    <source>
        <dbReference type="EMBL" id="MBB5476346.1"/>
    </source>
</evidence>
<comment type="caution">
    <text evidence="1">The sequence shown here is derived from an EMBL/GenBank/DDBJ whole genome shotgun (WGS) entry which is preliminary data.</text>
</comment>
<organism evidence="1 2">
    <name type="scientific">Micromonospora parathelypteridis</name>
    <dbReference type="NCBI Taxonomy" id="1839617"/>
    <lineage>
        <taxon>Bacteria</taxon>
        <taxon>Bacillati</taxon>
        <taxon>Actinomycetota</taxon>
        <taxon>Actinomycetes</taxon>
        <taxon>Micromonosporales</taxon>
        <taxon>Micromonosporaceae</taxon>
        <taxon>Micromonospora</taxon>
    </lineage>
</organism>
<proteinExistence type="predicted"/>
<name>A0A840VKD2_9ACTN</name>
<sequence length="37" mass="4007">MHPFLLPQVPMQGACPPRWAGLRVMIVLDPGCSGFLA</sequence>
<dbReference type="Proteomes" id="UP000586947">
    <property type="component" value="Unassembled WGS sequence"/>
</dbReference>
<gene>
    <name evidence="1" type="ORF">HNR20_000851</name>
</gene>
<protein>
    <submittedName>
        <fullName evidence="1">Uncharacterized protein</fullName>
    </submittedName>
</protein>
<dbReference type="EMBL" id="JACHDP010000001">
    <property type="protein sequence ID" value="MBB5476346.1"/>
    <property type="molecule type" value="Genomic_DNA"/>
</dbReference>
<accession>A0A840VKD2</accession>
<dbReference type="AlphaFoldDB" id="A0A840VKD2"/>